<name>A0A3F3H0B3_9LACO</name>
<evidence type="ECO:0000256" key="1">
    <source>
        <dbReference type="SAM" id="Phobius"/>
    </source>
</evidence>
<keyword evidence="1" id="KW-0472">Membrane</keyword>
<evidence type="ECO:0000313" key="2">
    <source>
        <dbReference type="EMBL" id="GAP04066.1"/>
    </source>
</evidence>
<organism evidence="2">
    <name type="scientific">Fructobacillus tropaeoli</name>
    <dbReference type="NCBI Taxonomy" id="709323"/>
    <lineage>
        <taxon>Bacteria</taxon>
        <taxon>Bacillati</taxon>
        <taxon>Bacillota</taxon>
        <taxon>Bacilli</taxon>
        <taxon>Lactobacillales</taxon>
        <taxon>Lactobacillaceae</taxon>
        <taxon>Fructobacillus</taxon>
    </lineage>
</organism>
<feature type="transmembrane region" description="Helical" evidence="1">
    <location>
        <begin position="175"/>
        <end position="191"/>
    </location>
</feature>
<dbReference type="STRING" id="709323.GCA_001047135_00609"/>
<feature type="transmembrane region" description="Helical" evidence="1">
    <location>
        <begin position="197"/>
        <end position="218"/>
    </location>
</feature>
<dbReference type="AlphaFoldDB" id="A0A3F3H0B3"/>
<sequence length="230" mass="26277">MLAISIAFLGIGSVLMKEYLYHHNGIVKVDTRQALPMSHFAAMGITGDGDYNVTDMFNSANIKDPEARNKASLRLIKERFINQGGILGYEKFLIHKQIKNSADGSMAWGHEVYYLKAFHPNNEQLEKTFPRHYFLEKNGIATEGKFDFRTVQQIFWIIALVLILGSIFDQSLWGLFLKISAVGFFAFWLIFEGGRTRYLIQFLPVLFLLASLGMQRGINYVAQIRRNKQG</sequence>
<keyword evidence="1" id="KW-1133">Transmembrane helix</keyword>
<protein>
    <submittedName>
        <fullName evidence="2">Putative membrane protein</fullName>
    </submittedName>
</protein>
<dbReference type="EMBL" id="DF968080">
    <property type="protein sequence ID" value="GAP04066.1"/>
    <property type="molecule type" value="Genomic_DNA"/>
</dbReference>
<proteinExistence type="predicted"/>
<reference evidence="2" key="1">
    <citation type="journal article" date="2015" name="BMC Genomics">
        <title>Comparative genomics of Fructobacillus spp. and Leuconostoc spp. reveals niche-specific evolution of Fructobacillus spp.</title>
        <authorList>
            <person name="Endo A."/>
            <person name="Tanizawa Y."/>
            <person name="Tanaka N."/>
            <person name="Maeno S."/>
            <person name="Kumar H."/>
            <person name="Shiwa Y."/>
            <person name="Okada S."/>
            <person name="Yoshikawa H."/>
            <person name="Dicks L."/>
            <person name="Nakagawa J."/>
            <person name="Arita M."/>
        </authorList>
    </citation>
    <scope>NUCLEOTIDE SEQUENCE [LARGE SCALE GENOMIC DNA]</scope>
    <source>
        <strain evidence="2">F214-1</strain>
    </source>
</reference>
<feature type="transmembrane region" description="Helical" evidence="1">
    <location>
        <begin position="150"/>
        <end position="168"/>
    </location>
</feature>
<accession>A0A3F3H0B3</accession>
<keyword evidence="1" id="KW-0812">Transmembrane</keyword>
<gene>
    <name evidence="2" type="ORF">FTRO_0030060</name>
</gene>
<dbReference type="Proteomes" id="UP000064514">
    <property type="component" value="Unassembled WGS sequence"/>
</dbReference>